<accession>A0ABS5NII9</accession>
<dbReference type="RefSeq" id="WP_212555224.1">
    <property type="nucleotide sequence ID" value="NZ_JAGXOE010000109.1"/>
</dbReference>
<comment type="caution">
    <text evidence="1">The sequence shown here is derived from an EMBL/GenBank/DDBJ whole genome shotgun (WGS) entry which is preliminary data.</text>
</comment>
<evidence type="ECO:0000313" key="2">
    <source>
        <dbReference type="Proteomes" id="UP000676853"/>
    </source>
</evidence>
<gene>
    <name evidence="1" type="ORF">KFZ73_23110</name>
</gene>
<organism evidence="1 2">
    <name type="scientific">Tsukamurella paurometabola</name>
    <name type="common">Corynebacterium paurometabolum</name>
    <dbReference type="NCBI Taxonomy" id="2061"/>
    <lineage>
        <taxon>Bacteria</taxon>
        <taxon>Bacillati</taxon>
        <taxon>Actinomycetota</taxon>
        <taxon>Actinomycetes</taxon>
        <taxon>Mycobacteriales</taxon>
        <taxon>Tsukamurellaceae</taxon>
        <taxon>Tsukamurella</taxon>
    </lineage>
</organism>
<proteinExistence type="predicted"/>
<dbReference type="EMBL" id="JAGXOE010000109">
    <property type="protein sequence ID" value="MBS4104114.1"/>
    <property type="molecule type" value="Genomic_DNA"/>
</dbReference>
<keyword evidence="2" id="KW-1185">Reference proteome</keyword>
<name>A0ABS5NII9_TSUPA</name>
<protein>
    <submittedName>
        <fullName evidence="1">Uncharacterized protein</fullName>
    </submittedName>
</protein>
<sequence length="50" mass="5473">MTGVTSDASTLTLDRTVYNQLNKFGDCDYLLVAISGAVIGAKRWADCYRV</sequence>
<reference evidence="1 2" key="1">
    <citation type="submission" date="2021-04" db="EMBL/GenBank/DDBJ databases">
        <title>Whole genome sequence analysis of a thiophenic sulfur metabolizing bacteria.</title>
        <authorList>
            <person name="Akhtar N."/>
            <person name="Akram J."/>
            <person name="Aslam A."/>
        </authorList>
    </citation>
    <scope>NUCLEOTIDE SEQUENCE [LARGE SCALE GENOMIC DNA]</scope>
    <source>
        <strain evidence="1 2">3OW</strain>
    </source>
</reference>
<dbReference type="Proteomes" id="UP000676853">
    <property type="component" value="Unassembled WGS sequence"/>
</dbReference>
<evidence type="ECO:0000313" key="1">
    <source>
        <dbReference type="EMBL" id="MBS4104114.1"/>
    </source>
</evidence>